<keyword evidence="3" id="KW-1185">Reference proteome</keyword>
<evidence type="ECO:0000256" key="1">
    <source>
        <dbReference type="SAM" id="Phobius"/>
    </source>
</evidence>
<protein>
    <submittedName>
        <fullName evidence="2">Membrane protein</fullName>
    </submittedName>
</protein>
<evidence type="ECO:0000313" key="3">
    <source>
        <dbReference type="Proteomes" id="UP000321405"/>
    </source>
</evidence>
<keyword evidence="1" id="KW-0472">Membrane</keyword>
<organism evidence="2 3">
    <name type="scientific">Swaminathania salitolerans</name>
    <dbReference type="NCBI Taxonomy" id="182838"/>
    <lineage>
        <taxon>Bacteria</taxon>
        <taxon>Pseudomonadati</taxon>
        <taxon>Pseudomonadota</taxon>
        <taxon>Alphaproteobacteria</taxon>
        <taxon>Acetobacterales</taxon>
        <taxon>Acetobacteraceae</taxon>
        <taxon>Swaminathania</taxon>
    </lineage>
</organism>
<proteinExistence type="predicted"/>
<dbReference type="Proteomes" id="UP000321405">
    <property type="component" value="Unassembled WGS sequence"/>
</dbReference>
<feature type="transmembrane region" description="Helical" evidence="1">
    <location>
        <begin position="72"/>
        <end position="90"/>
    </location>
</feature>
<dbReference type="AlphaFoldDB" id="A0A511BP99"/>
<keyword evidence="1" id="KW-0812">Transmembrane</keyword>
<sequence>MSPVLAFSLFVGIGSTVALDLWARLVEAVTARPATSWPAVGRRLMGLAEGQFVLDRSDKAAYSLLEAVCGWGFHYAVGIAYALIIALLWGHVVFRTPTFPPFLIIGVGLSTVLGLVILMPAMGGGILALRTASPMTSICLILLAHGIFACSQYGLARLLAFLSLSCRA</sequence>
<dbReference type="EMBL" id="BJVC01000002">
    <property type="protein sequence ID" value="GEL02156.1"/>
    <property type="molecule type" value="Genomic_DNA"/>
</dbReference>
<accession>A0A511BP99</accession>
<evidence type="ECO:0000313" key="2">
    <source>
        <dbReference type="EMBL" id="GEL02156.1"/>
    </source>
</evidence>
<feature type="transmembrane region" description="Helical" evidence="1">
    <location>
        <begin position="102"/>
        <end position="129"/>
    </location>
</feature>
<keyword evidence="1" id="KW-1133">Transmembrane helix</keyword>
<dbReference type="InterPro" id="IPR021329">
    <property type="entry name" value="DUF2938"/>
</dbReference>
<name>A0A511BP99_9PROT</name>
<dbReference type="RefSeq" id="WP_246103670.1">
    <property type="nucleotide sequence ID" value="NZ_BJVC01000002.1"/>
</dbReference>
<comment type="caution">
    <text evidence="2">The sequence shown here is derived from an EMBL/GenBank/DDBJ whole genome shotgun (WGS) entry which is preliminary data.</text>
</comment>
<gene>
    <name evidence="2" type="ORF">SSA02_13190</name>
</gene>
<feature type="transmembrane region" description="Helical" evidence="1">
    <location>
        <begin position="135"/>
        <end position="155"/>
    </location>
</feature>
<reference evidence="2 3" key="1">
    <citation type="submission" date="2019-07" db="EMBL/GenBank/DDBJ databases">
        <title>Whole genome shotgun sequence of Swaminathania salitolerans NBRC 104436.</title>
        <authorList>
            <person name="Hosoyama A."/>
            <person name="Uohara A."/>
            <person name="Ohji S."/>
            <person name="Ichikawa N."/>
        </authorList>
    </citation>
    <scope>NUCLEOTIDE SEQUENCE [LARGE SCALE GENOMIC DNA]</scope>
    <source>
        <strain evidence="2 3">NBRC 104436</strain>
    </source>
</reference>
<dbReference type="Pfam" id="PF11158">
    <property type="entry name" value="DUF2938"/>
    <property type="match status" value="1"/>
</dbReference>